<keyword evidence="13" id="KW-0804">Transcription</keyword>
<feature type="region of interest" description="Disordered" evidence="15">
    <location>
        <begin position="999"/>
        <end position="1115"/>
    </location>
</feature>
<feature type="region of interest" description="Disordered" evidence="15">
    <location>
        <begin position="97"/>
        <end position="152"/>
    </location>
</feature>
<evidence type="ECO:0000313" key="20">
    <source>
        <dbReference type="EMBL" id="KAG5452547.1"/>
    </source>
</evidence>
<feature type="compositionally biased region" description="Polar residues" evidence="15">
    <location>
        <begin position="1044"/>
        <end position="1063"/>
    </location>
</feature>
<dbReference type="Pfam" id="PF17907">
    <property type="entry name" value="AWS"/>
    <property type="match status" value="1"/>
</dbReference>
<dbReference type="GO" id="GO:0016279">
    <property type="term" value="F:protein-lysine N-methyltransferase activity"/>
    <property type="evidence" value="ECO:0007669"/>
    <property type="project" value="UniProtKB-ARBA"/>
</dbReference>
<dbReference type="InterPro" id="IPR001965">
    <property type="entry name" value="Znf_PHD"/>
</dbReference>
<feature type="region of interest" description="Disordered" evidence="15">
    <location>
        <begin position="1514"/>
        <end position="1541"/>
    </location>
</feature>
<evidence type="ECO:0000256" key="3">
    <source>
        <dbReference type="ARBA" id="ARBA00022454"/>
    </source>
</evidence>
<dbReference type="GO" id="GO:0008270">
    <property type="term" value="F:zinc ion binding"/>
    <property type="evidence" value="ECO:0007669"/>
    <property type="project" value="UniProtKB-KW"/>
</dbReference>
<accession>A0A8T1MT28</accession>
<evidence type="ECO:0000256" key="14">
    <source>
        <dbReference type="ARBA" id="ARBA00023242"/>
    </source>
</evidence>
<dbReference type="InterPro" id="IPR046341">
    <property type="entry name" value="SET_dom_sf"/>
</dbReference>
<keyword evidence="3" id="KW-0158">Chromosome</keyword>
<organism evidence="20 21">
    <name type="scientific">Clonorchis sinensis</name>
    <name type="common">Chinese liver fluke</name>
    <dbReference type="NCBI Taxonomy" id="79923"/>
    <lineage>
        <taxon>Eukaryota</taxon>
        <taxon>Metazoa</taxon>
        <taxon>Spiralia</taxon>
        <taxon>Lophotrochozoa</taxon>
        <taxon>Platyhelminthes</taxon>
        <taxon>Trematoda</taxon>
        <taxon>Digenea</taxon>
        <taxon>Opisthorchiida</taxon>
        <taxon>Opisthorchiata</taxon>
        <taxon>Opisthorchiidae</taxon>
        <taxon>Clonorchis</taxon>
    </lineage>
</organism>
<feature type="compositionally biased region" description="Low complexity" evidence="15">
    <location>
        <begin position="395"/>
        <end position="414"/>
    </location>
</feature>
<dbReference type="OrthoDB" id="422362at2759"/>
<name>A0A8T1MT28_CLOSI</name>
<comment type="caution">
    <text evidence="20">The sequence shown here is derived from an EMBL/GenBank/DDBJ whole genome shotgun (WGS) entry which is preliminary data.</text>
</comment>
<feature type="compositionally biased region" description="Basic residues" evidence="15">
    <location>
        <begin position="434"/>
        <end position="444"/>
    </location>
</feature>
<dbReference type="GO" id="GO:0005694">
    <property type="term" value="C:chromosome"/>
    <property type="evidence" value="ECO:0007669"/>
    <property type="project" value="UniProtKB-SubCell"/>
</dbReference>
<dbReference type="SUPFAM" id="SSF57903">
    <property type="entry name" value="FYVE/PHD zinc finger"/>
    <property type="match status" value="3"/>
</dbReference>
<dbReference type="Gene3D" id="2.30.30.140">
    <property type="match status" value="1"/>
</dbReference>
<feature type="compositionally biased region" description="Polar residues" evidence="15">
    <location>
        <begin position="1671"/>
        <end position="1685"/>
    </location>
</feature>
<reference evidence="20 21" key="2">
    <citation type="journal article" date="2021" name="Genomics">
        <title>High-quality reference genome for Clonorchis sinensis.</title>
        <authorList>
            <person name="Young N.D."/>
            <person name="Stroehlein A.J."/>
            <person name="Kinkar L."/>
            <person name="Wang T."/>
            <person name="Sohn W.M."/>
            <person name="Chang B.C.H."/>
            <person name="Kaur P."/>
            <person name="Weisz D."/>
            <person name="Dudchenko O."/>
            <person name="Aiden E.L."/>
            <person name="Korhonen P.K."/>
            <person name="Gasser R.B."/>
        </authorList>
    </citation>
    <scope>NUCLEOTIDE SEQUENCE [LARGE SCALE GENOMIC DNA]</scope>
    <source>
        <strain evidence="20">Cs-k2</strain>
    </source>
</reference>
<evidence type="ECO:0000256" key="11">
    <source>
        <dbReference type="ARBA" id="ARBA00022833"/>
    </source>
</evidence>
<evidence type="ECO:0000256" key="5">
    <source>
        <dbReference type="ARBA" id="ARBA00022603"/>
    </source>
</evidence>
<dbReference type="Pfam" id="PF17982">
    <property type="entry name" value="C5HCH"/>
    <property type="match status" value="1"/>
</dbReference>
<sequence>MPSVTALDQINMSPRAVSPVSSSAKTNTALSDGMTPNEMEETAEPCASLSTLAAGLEQIVNSSSMTTVLTNFNGFWRQEPVIQTPIVADFGDAGLSDSFVSSETESEEDQPVRKPQPFFKPQDEAALAEEDNHGSAISKKTPDESGKASSTSLSKLLQNRSSVLKFNRAGNKASLAAFLRQRTGRARLLAAIRTKKKLAKFRTHTKIAPLLVDNREPWKIGELVWARPKHHERLPWWPAIVVQRPSKMQLQTIHSHLLRGSVPEFRVCLLGPLKSTNVLSVPQTRLRLYRGRGEFDSFMRDTVLKSDDRVKALCQFVIQPSLQPAWQLAREVAEAALLSKPEPGRRIALFPWMFDPKYHELESNSVQKSGLNNTFGRFPLPGRPRKRASAKACHGDSSSESNDSNSDSDTGSHSTGRRQAHSSSASTSSLGILKRSKLGKHSRLSHLDGEHTDTFAEPKAPNKDLANSFEFENLRFINVASRRIFVCFACGGAGEEALPHPDFDPQNVGTKKNQVDQASSAVELQYPEIVACVGGCGNYVHPPCARTVDLPVMKGKPTATTVNGPSNQEPKAVPAEDALEHGVSNEPERVTDDTQGHRSGFVCELCLAGLRRCFICHLTQPFVPLFARPPTPIPEHSTAVDDISTPTISVPPSPIRTEVSPNDPLSTTVNTVPEIPAPTPHHENERTEEVDQMIRCSVKPCRKWFHPSCLRKPPFSTVVRERRAGAFSCPSHTCLACVVETPGTIPRPTPRYIRCFLCPAAYHPGDWCLPAGSKEIAPNWIICPRHSLDNYQSLSFIPDNLKVPFPDAALATMFRSTNVSWCFICSKGGRIICCESCPASFHEDCLKIDEVPDKFVCEDCMNGRSPRYGEIVWARLPPSMNSMKHVNSNPHSSTVGMDKRIPMDCASLTAGVYWWPGEVVHPRHLPANLSHINAITGGAICQTMSNGVTDTQTVPYDCALGLFPLRLFGLSHTRCDESGVQSTYPVFLWTTRARLFPYEEGDDQRGNSSSSDSDSSDDESGGKHRRRSGCMDDGEDEDPLLQLGPNSNDGSSKENQQPSSSPLKQDKMSSSPPTHPTSKSPVNVPNLRPRSTRCQRLRPSKDGKSAKRLDQSSLDPALVAKRKEVYAAAVKQAADGWSGRHDRFGQLLGRTRRPDYYKPIKVNWPLGSVRIYRLTDPSEAPRCECKPNSGGEPCGPSSGCINRELHYECLPSVCPNGDACQNQRFTKRLYPRQRPFWTGSERGWGLKTLVPIKAGSFVNEYIGDLIDEEEANRRLRFAHENNVTNYYMMKLDSQRIIDAGPKGNLSRFMNHCCDPNLNTQKWTVNGDNRIGLFAVRDIAAGEELTFDYNFVALGQERLNCRCGAENCTGFLGAITSTNGTHGQRNGDDENPSEAASTSRGRRKEANNTEPNKSTNGVDTNGSRTHSSAAPGVSNSTTPSALIRELRHEHLCYRCGMSEPPVKQSVDAVDGIIVKAPGVQIKPHPIKRGLERELEELVAGAINCSPVKDLTASRTAKRIQSSNSSKHNVGGAPETLGSVDDNGSVSDVSSGLLYCTKSDCPKVFHLQCLDLDAAPSGRWFCPWHHCDACGRPSHVFCCLCPSSFCLAHVEGSIAVLPPLKIHKQMITRRSTKMEASSRNEKCSRHSKNADIALATPLARVVCMSHSDAIRQANESPADTTRITHGSSGRKPLTSVEPSFNCMDSHTGSHQLRTRRSDLPGALDAPNGTSAPRKRFFSLRSPSSATRGSRSKQPGTFSLEAKTDNPNMRTRPFASASERHR</sequence>
<evidence type="ECO:0000256" key="10">
    <source>
        <dbReference type="ARBA" id="ARBA00022771"/>
    </source>
</evidence>
<evidence type="ECO:0000256" key="1">
    <source>
        <dbReference type="ARBA" id="ARBA00004123"/>
    </source>
</evidence>
<feature type="compositionally biased region" description="Polar residues" evidence="15">
    <location>
        <begin position="1514"/>
        <end position="1526"/>
    </location>
</feature>
<dbReference type="EMBL" id="NIRI02000042">
    <property type="protein sequence ID" value="KAG5452547.1"/>
    <property type="molecule type" value="Genomic_DNA"/>
</dbReference>
<keyword evidence="11" id="KW-0862">Zinc</keyword>
<feature type="compositionally biased region" description="Polar residues" evidence="15">
    <location>
        <begin position="1694"/>
        <end position="1709"/>
    </location>
</feature>
<evidence type="ECO:0000256" key="13">
    <source>
        <dbReference type="ARBA" id="ARBA00023163"/>
    </source>
</evidence>
<keyword evidence="7" id="KW-0949">S-adenosyl-L-methionine</keyword>
<feature type="domain" description="SET" evidence="16">
    <location>
        <begin position="1231"/>
        <end position="1349"/>
    </location>
</feature>
<dbReference type="Gene3D" id="3.30.40.10">
    <property type="entry name" value="Zinc/RING finger domain, C3HC4 (zinc finger)"/>
    <property type="match status" value="3"/>
</dbReference>
<gene>
    <name evidence="20" type="ORF">CSKR_201733</name>
</gene>
<keyword evidence="21" id="KW-1185">Reference proteome</keyword>
<feature type="region of interest" description="Disordered" evidence="15">
    <location>
        <begin position="636"/>
        <end position="688"/>
    </location>
</feature>
<evidence type="ECO:0000256" key="2">
    <source>
        <dbReference type="ARBA" id="ARBA00004286"/>
    </source>
</evidence>
<keyword evidence="4" id="KW-0597">Phosphoprotein</keyword>
<feature type="compositionally biased region" description="Low complexity" evidence="15">
    <location>
        <begin position="1069"/>
        <end position="1081"/>
    </location>
</feature>
<feature type="compositionally biased region" description="Polar residues" evidence="15">
    <location>
        <begin position="1738"/>
        <end position="1754"/>
    </location>
</feature>
<keyword evidence="10" id="KW-0863">Zinc-finger</keyword>
<dbReference type="Proteomes" id="UP000286415">
    <property type="component" value="Unassembled WGS sequence"/>
</dbReference>
<dbReference type="InterPro" id="IPR000313">
    <property type="entry name" value="PWWP_dom"/>
</dbReference>
<keyword evidence="9" id="KW-0677">Repeat</keyword>
<dbReference type="GO" id="GO:0032259">
    <property type="term" value="P:methylation"/>
    <property type="evidence" value="ECO:0007669"/>
    <property type="project" value="UniProtKB-KW"/>
</dbReference>
<feature type="compositionally biased region" description="Basic and acidic residues" evidence="15">
    <location>
        <begin position="1099"/>
        <end position="1110"/>
    </location>
</feature>
<dbReference type="Gene3D" id="2.170.270.10">
    <property type="entry name" value="SET domain"/>
    <property type="match status" value="1"/>
</dbReference>
<dbReference type="SMART" id="SM00570">
    <property type="entry name" value="AWS"/>
    <property type="match status" value="1"/>
</dbReference>
<evidence type="ECO:0000259" key="16">
    <source>
        <dbReference type="PROSITE" id="PS50280"/>
    </source>
</evidence>
<dbReference type="SUPFAM" id="SSF82199">
    <property type="entry name" value="SET domain"/>
    <property type="match status" value="1"/>
</dbReference>
<dbReference type="PROSITE" id="PS50280">
    <property type="entry name" value="SET"/>
    <property type="match status" value="1"/>
</dbReference>
<dbReference type="GO" id="GO:0005634">
    <property type="term" value="C:nucleus"/>
    <property type="evidence" value="ECO:0007669"/>
    <property type="project" value="UniProtKB-SubCell"/>
</dbReference>
<dbReference type="CDD" id="cd15567">
    <property type="entry name" value="PHD4_NSD"/>
    <property type="match status" value="1"/>
</dbReference>
<proteinExistence type="predicted"/>
<feature type="region of interest" description="Disordered" evidence="15">
    <location>
        <begin position="1670"/>
        <end position="1779"/>
    </location>
</feature>
<dbReference type="InterPro" id="IPR019786">
    <property type="entry name" value="Zinc_finger_PHD-type_CS"/>
</dbReference>
<keyword evidence="12" id="KW-0805">Transcription regulation</keyword>
<keyword evidence="14" id="KW-0539">Nucleus</keyword>
<feature type="compositionally biased region" description="Low complexity" evidence="15">
    <location>
        <begin position="13"/>
        <end position="24"/>
    </location>
</feature>
<keyword evidence="5" id="KW-0489">Methyltransferase</keyword>
<dbReference type="Pfam" id="PF00856">
    <property type="entry name" value="SET"/>
    <property type="match status" value="1"/>
</dbReference>
<dbReference type="InterPro" id="IPR041306">
    <property type="entry name" value="C5HCH"/>
</dbReference>
<keyword evidence="6" id="KW-0808">Transferase</keyword>
<evidence type="ECO:0000259" key="18">
    <source>
        <dbReference type="PROSITE" id="PS50868"/>
    </source>
</evidence>
<feature type="compositionally biased region" description="Basic and acidic residues" evidence="15">
    <location>
        <begin position="445"/>
        <end position="462"/>
    </location>
</feature>
<dbReference type="SMART" id="SM00317">
    <property type="entry name" value="SET"/>
    <property type="match status" value="1"/>
</dbReference>
<dbReference type="Pfam" id="PF23004">
    <property type="entry name" value="PHDvar_NSD"/>
    <property type="match status" value="1"/>
</dbReference>
<dbReference type="InterPro" id="IPR001214">
    <property type="entry name" value="SET_dom"/>
</dbReference>
<dbReference type="InterPro" id="IPR003616">
    <property type="entry name" value="Post-SET_dom"/>
</dbReference>
<evidence type="ECO:0000313" key="21">
    <source>
        <dbReference type="Proteomes" id="UP000286415"/>
    </source>
</evidence>
<dbReference type="PROSITE" id="PS51215">
    <property type="entry name" value="AWS"/>
    <property type="match status" value="1"/>
</dbReference>
<dbReference type="Pfam" id="PF22908">
    <property type="entry name" value="PHD_NSD"/>
    <property type="match status" value="1"/>
</dbReference>
<evidence type="ECO:0000256" key="12">
    <source>
        <dbReference type="ARBA" id="ARBA00023015"/>
    </source>
</evidence>
<dbReference type="InterPro" id="IPR050777">
    <property type="entry name" value="SET2_Histone-Lys_MeTrsfase"/>
</dbReference>
<dbReference type="SUPFAM" id="SSF63748">
    <property type="entry name" value="Tudor/PWWP/MBT"/>
    <property type="match status" value="1"/>
</dbReference>
<feature type="domain" description="PWWP" evidence="17">
    <location>
        <begin position="911"/>
        <end position="1001"/>
    </location>
</feature>
<dbReference type="InterPro" id="IPR013083">
    <property type="entry name" value="Znf_RING/FYVE/PHD"/>
</dbReference>
<dbReference type="InterPro" id="IPR006560">
    <property type="entry name" value="AWS_dom"/>
</dbReference>
<comment type="subcellular location">
    <subcellularLocation>
        <location evidence="2">Chromosome</location>
    </subcellularLocation>
    <subcellularLocation>
        <location evidence="1">Nucleus</location>
    </subcellularLocation>
</comment>
<dbReference type="InterPro" id="IPR011011">
    <property type="entry name" value="Znf_FYVE_PHD"/>
</dbReference>
<feature type="domain" description="AWS" evidence="19">
    <location>
        <begin position="1178"/>
        <end position="1229"/>
    </location>
</feature>
<dbReference type="InterPro" id="IPR055197">
    <property type="entry name" value="PHDvar_NSD"/>
</dbReference>
<feature type="compositionally biased region" description="Polar residues" evidence="15">
    <location>
        <begin position="1407"/>
        <end position="1437"/>
    </location>
</feature>
<evidence type="ECO:0000259" key="17">
    <source>
        <dbReference type="PROSITE" id="PS50812"/>
    </source>
</evidence>
<evidence type="ECO:0000256" key="9">
    <source>
        <dbReference type="ARBA" id="ARBA00022737"/>
    </source>
</evidence>
<feature type="region of interest" description="Disordered" evidence="15">
    <location>
        <begin position="370"/>
        <end position="462"/>
    </location>
</feature>
<dbReference type="PANTHER" id="PTHR22884">
    <property type="entry name" value="SET DOMAIN PROTEINS"/>
    <property type="match status" value="1"/>
</dbReference>
<dbReference type="SMART" id="SM00249">
    <property type="entry name" value="PHD"/>
    <property type="match status" value="5"/>
</dbReference>
<evidence type="ECO:0000256" key="6">
    <source>
        <dbReference type="ARBA" id="ARBA00022679"/>
    </source>
</evidence>
<protein>
    <submittedName>
        <fullName evidence="20">Histone-lysine N-methyltransferase, H3 lysine-36 and H4 lysine-20 specific</fullName>
    </submittedName>
</protein>
<dbReference type="GO" id="GO:0140938">
    <property type="term" value="F:histone H3 methyltransferase activity"/>
    <property type="evidence" value="ECO:0007669"/>
    <property type="project" value="UniProtKB-ARBA"/>
</dbReference>
<dbReference type="SMART" id="SM00508">
    <property type="entry name" value="PostSET"/>
    <property type="match status" value="1"/>
</dbReference>
<evidence type="ECO:0000256" key="7">
    <source>
        <dbReference type="ARBA" id="ARBA00022691"/>
    </source>
</evidence>
<dbReference type="CDD" id="cd15566">
    <property type="entry name" value="PHD3_NSD"/>
    <property type="match status" value="1"/>
</dbReference>
<evidence type="ECO:0000259" key="19">
    <source>
        <dbReference type="PROSITE" id="PS51215"/>
    </source>
</evidence>
<reference evidence="20 21" key="1">
    <citation type="journal article" date="2018" name="Biotechnol. Adv.">
        <title>Improved genomic resources and new bioinformatic workflow for the carcinogenic parasite Clonorchis sinensis: Biotechnological implications.</title>
        <authorList>
            <person name="Wang D."/>
            <person name="Korhonen P.K."/>
            <person name="Gasser R.B."/>
            <person name="Young N.D."/>
        </authorList>
    </citation>
    <scope>NUCLEOTIDE SEQUENCE [LARGE SCALE GENOMIC DNA]</scope>
    <source>
        <strain evidence="20">Cs-k2</strain>
    </source>
</reference>
<evidence type="ECO:0000256" key="15">
    <source>
        <dbReference type="SAM" id="MobiDB-lite"/>
    </source>
</evidence>
<keyword evidence="8" id="KW-0479">Metal-binding</keyword>
<dbReference type="PROSITE" id="PS50868">
    <property type="entry name" value="POST_SET"/>
    <property type="match status" value="1"/>
</dbReference>
<dbReference type="CDD" id="cd19173">
    <property type="entry name" value="SET_NSD"/>
    <property type="match status" value="1"/>
</dbReference>
<feature type="domain" description="Post-SET" evidence="18">
    <location>
        <begin position="1356"/>
        <end position="1372"/>
    </location>
</feature>
<evidence type="ECO:0000256" key="8">
    <source>
        <dbReference type="ARBA" id="ARBA00022723"/>
    </source>
</evidence>
<dbReference type="InterPro" id="IPR055198">
    <property type="entry name" value="NSD_PHD"/>
</dbReference>
<feature type="region of interest" description="Disordered" evidence="15">
    <location>
        <begin position="12"/>
        <end position="43"/>
    </location>
</feature>
<dbReference type="PROSITE" id="PS01359">
    <property type="entry name" value="ZF_PHD_1"/>
    <property type="match status" value="1"/>
</dbReference>
<dbReference type="PROSITE" id="PS50812">
    <property type="entry name" value="PWWP"/>
    <property type="match status" value="1"/>
</dbReference>
<dbReference type="CDD" id="cd05162">
    <property type="entry name" value="PWWP"/>
    <property type="match status" value="1"/>
</dbReference>
<evidence type="ECO:0000256" key="4">
    <source>
        <dbReference type="ARBA" id="ARBA00022553"/>
    </source>
</evidence>
<feature type="region of interest" description="Disordered" evidence="15">
    <location>
        <begin position="1378"/>
        <end position="1437"/>
    </location>
</feature>
<feature type="compositionally biased region" description="Polar residues" evidence="15">
    <location>
        <begin position="659"/>
        <end position="671"/>
    </location>
</feature>